<accession>A0A2D0KL52</accession>
<dbReference type="Proteomes" id="UP000222366">
    <property type="component" value="Unassembled WGS sequence"/>
</dbReference>
<feature type="transmembrane region" description="Helical" evidence="1">
    <location>
        <begin position="28"/>
        <end position="45"/>
    </location>
</feature>
<keyword evidence="1" id="KW-1133">Transmembrane helix</keyword>
<keyword evidence="1" id="KW-0472">Membrane</keyword>
<evidence type="ECO:0000313" key="3">
    <source>
        <dbReference type="Proteomes" id="UP000222366"/>
    </source>
</evidence>
<gene>
    <name evidence="2" type="ORF">Xsto_03391</name>
</gene>
<name>A0A2D0KL52_9GAMM</name>
<comment type="caution">
    <text evidence="2">The sequence shown here is derived from an EMBL/GenBank/DDBJ whole genome shotgun (WGS) entry which is preliminary data.</text>
</comment>
<proteinExistence type="predicted"/>
<dbReference type="EMBL" id="NJAJ01000038">
    <property type="protein sequence ID" value="PHM64055.1"/>
    <property type="molecule type" value="Genomic_DNA"/>
</dbReference>
<reference evidence="2 3" key="1">
    <citation type="journal article" date="2017" name="Nat. Microbiol.">
        <title>Natural product diversity associated with the nematode symbionts Photorhabdus and Xenorhabdus.</title>
        <authorList>
            <person name="Tobias N.J."/>
            <person name="Wolff H."/>
            <person name="Djahanschiri B."/>
            <person name="Grundmann F."/>
            <person name="Kronenwerth M."/>
            <person name="Shi Y.M."/>
            <person name="Simonyi S."/>
            <person name="Grun P."/>
            <person name="Shapiro-Ilan D."/>
            <person name="Pidot S.J."/>
            <person name="Stinear T.P."/>
            <person name="Ebersberger I."/>
            <person name="Bode H.B."/>
        </authorList>
    </citation>
    <scope>NUCLEOTIDE SEQUENCE [LARGE SCALE GENOMIC DNA]</scope>
    <source>
        <strain evidence="2 3">DSM 17904</strain>
    </source>
</reference>
<protein>
    <submittedName>
        <fullName evidence="2">Putative hexose phosphate transport protein</fullName>
    </submittedName>
</protein>
<dbReference type="AlphaFoldDB" id="A0A2D0KL52"/>
<keyword evidence="3" id="KW-1185">Reference proteome</keyword>
<evidence type="ECO:0000313" key="2">
    <source>
        <dbReference type="EMBL" id="PHM64055.1"/>
    </source>
</evidence>
<evidence type="ECO:0000256" key="1">
    <source>
        <dbReference type="SAM" id="Phobius"/>
    </source>
</evidence>
<sequence>MIKILEQVRQPTLDLPVDIRRKMWFKPFMQSYLVVFIGYMAMYLVRKNFNIAQNDMVSTYGFYLWFVDDAAWVDRVGVLYHLWRRQNVSGLLCR</sequence>
<organism evidence="2 3">
    <name type="scientific">Xenorhabdus stockiae</name>
    <dbReference type="NCBI Taxonomy" id="351614"/>
    <lineage>
        <taxon>Bacteria</taxon>
        <taxon>Pseudomonadati</taxon>
        <taxon>Pseudomonadota</taxon>
        <taxon>Gammaproteobacteria</taxon>
        <taxon>Enterobacterales</taxon>
        <taxon>Morganellaceae</taxon>
        <taxon>Xenorhabdus</taxon>
    </lineage>
</organism>
<keyword evidence="1" id="KW-0812">Transmembrane</keyword>